<evidence type="ECO:0000313" key="3">
    <source>
        <dbReference type="EMBL" id="ALC14935.1"/>
    </source>
</evidence>
<reference evidence="3 4" key="1">
    <citation type="submission" date="2015-07" db="EMBL/GenBank/DDBJ databases">
        <title>Isolation and Genomic Characterization of a Novel Halophilic Metal-Reducing Deltaproteobacterium from the Deep Subsurface.</title>
        <authorList>
            <person name="Badalamenti J.P."/>
            <person name="Summers Z.M."/>
            <person name="Gralnick J.A."/>
            <person name="Bond D.R."/>
        </authorList>
    </citation>
    <scope>NUCLEOTIDE SEQUENCE [LARGE SCALE GENOMIC DNA]</scope>
    <source>
        <strain evidence="3 4">WTL</strain>
    </source>
</reference>
<dbReference type="PANTHER" id="PTHR33171">
    <property type="entry name" value="LAR_N DOMAIN-CONTAINING PROTEIN"/>
    <property type="match status" value="1"/>
</dbReference>
<evidence type="ECO:0000259" key="2">
    <source>
        <dbReference type="Pfam" id="PF21113"/>
    </source>
</evidence>
<dbReference type="Proteomes" id="UP000057158">
    <property type="component" value="Chromosome"/>
</dbReference>
<dbReference type="Pfam" id="PF09861">
    <property type="entry name" value="Lar_N"/>
    <property type="match status" value="1"/>
</dbReference>
<dbReference type="Gene3D" id="3.90.226.30">
    <property type="match status" value="1"/>
</dbReference>
<dbReference type="GO" id="GO:0050043">
    <property type="term" value="F:lactate racemase activity"/>
    <property type="evidence" value="ECO:0007669"/>
    <property type="project" value="InterPro"/>
</dbReference>
<organism evidence="3 4">
    <name type="scientific">Desulfuromonas soudanensis</name>
    <dbReference type="NCBI Taxonomy" id="1603606"/>
    <lineage>
        <taxon>Bacteria</taxon>
        <taxon>Pseudomonadati</taxon>
        <taxon>Thermodesulfobacteriota</taxon>
        <taxon>Desulfuromonadia</taxon>
        <taxon>Desulfuromonadales</taxon>
        <taxon>Desulfuromonadaceae</taxon>
        <taxon>Desulfuromonas</taxon>
    </lineage>
</organism>
<dbReference type="KEGG" id="des:DSOUD_0135"/>
<feature type="domain" description="Lactate racemase C-terminal" evidence="2">
    <location>
        <begin position="276"/>
        <end position="416"/>
    </location>
</feature>
<evidence type="ECO:0000313" key="4">
    <source>
        <dbReference type="Proteomes" id="UP000057158"/>
    </source>
</evidence>
<dbReference type="NCBIfam" id="NF033504">
    <property type="entry name" value="Ni_dep_LarA"/>
    <property type="match status" value="1"/>
</dbReference>
<gene>
    <name evidence="3" type="ORF">DSOUD_0135</name>
</gene>
<dbReference type="PATRIC" id="fig|1603606.3.peg.154"/>
<dbReference type="InterPro" id="IPR048520">
    <property type="entry name" value="LarA_C"/>
</dbReference>
<dbReference type="Pfam" id="PF21113">
    <property type="entry name" value="LarA_C"/>
    <property type="match status" value="1"/>
</dbReference>
<evidence type="ECO:0000259" key="1">
    <source>
        <dbReference type="Pfam" id="PF09861"/>
    </source>
</evidence>
<dbReference type="STRING" id="1603606.DSOUD_0135"/>
<proteinExistence type="predicted"/>
<dbReference type="InterPro" id="IPR018657">
    <property type="entry name" value="LarA-like_N"/>
</dbReference>
<dbReference type="OrthoDB" id="9770545at2"/>
<feature type="domain" description="LarA-like N-terminal" evidence="1">
    <location>
        <begin position="7"/>
        <end position="210"/>
    </location>
</feature>
<dbReference type="EMBL" id="CP010802">
    <property type="protein sequence ID" value="ALC14935.1"/>
    <property type="molecule type" value="Genomic_DNA"/>
</dbReference>
<dbReference type="InterPro" id="IPR043166">
    <property type="entry name" value="LarA-like_C"/>
</dbReference>
<sequence>MRVHLKYGEEGLDLEFPETANFVGVLYPGEAPVLTAPEEAVDRALYRPIDCEPLEKLALGKRDAVIVISDITRPVPNALLLPIIIRHLEAAGIPGEKITILIATGIHRPNEGAELERLVGREIAGSYRIINHFSKNEEEMTLVGTIGDGVPALVNRHYLAADLKILTGFIEPHMWAGFSGGRKSILPGISSVRTLEFMHGPEMVAHPRTRYGILEGNPFHEAGLLVMEQAGADFILNVTLDTGKRVTGVFAGHPVEAHLAGVEFLSRHCIRTLDAPLDFVVTTNAGAPLDCNLYQTAKGISGVAGATRDGGVILIATECLEGFGSDEYRAVFEHATTPQAFIEKLMKKEFFLPDQWCAQETYQVMLKKEIWVHTGGIDAATLKRFHFHPVPRINEAIAQLLERFGQDARWAIVPDGPLLILKVD</sequence>
<dbReference type="PANTHER" id="PTHR33171:SF17">
    <property type="entry name" value="LARA-LIKE N-TERMINAL DOMAIN-CONTAINING PROTEIN"/>
    <property type="match status" value="1"/>
</dbReference>
<dbReference type="AlphaFoldDB" id="A0A0M4D3G6"/>
<keyword evidence="4" id="KW-1185">Reference proteome</keyword>
<dbReference type="InterPro" id="IPR047926">
    <property type="entry name" value="Ni_dep_LarA"/>
</dbReference>
<accession>A0A0M4D3G6</accession>
<dbReference type="RefSeq" id="WP_053549188.1">
    <property type="nucleotide sequence ID" value="NZ_CP010802.1"/>
</dbReference>
<protein>
    <submittedName>
        <fullName evidence="3">Nickel-dependent lactate racemase</fullName>
    </submittedName>
</protein>
<dbReference type="Gene3D" id="3.40.50.11440">
    <property type="match status" value="1"/>
</dbReference>
<dbReference type="InterPro" id="IPR048068">
    <property type="entry name" value="LarA-like"/>
</dbReference>
<name>A0A0M4D3G6_9BACT</name>